<feature type="transmembrane region" description="Helical" evidence="1">
    <location>
        <begin position="333"/>
        <end position="355"/>
    </location>
</feature>
<feature type="transmembrane region" description="Helical" evidence="1">
    <location>
        <begin position="125"/>
        <end position="145"/>
    </location>
</feature>
<dbReference type="STRING" id="2754.EH55_00055"/>
<dbReference type="NCBIfam" id="TIGR04112">
    <property type="entry name" value="seleno_YedE"/>
    <property type="match status" value="1"/>
</dbReference>
<dbReference type="Pfam" id="PF04143">
    <property type="entry name" value="Sulf_transp"/>
    <property type="match status" value="1"/>
</dbReference>
<keyword evidence="1" id="KW-0812">Transmembrane</keyword>
<dbReference type="AlphaFoldDB" id="A0A073IT04"/>
<feature type="transmembrane region" description="Helical" evidence="1">
    <location>
        <begin position="93"/>
        <end position="113"/>
    </location>
</feature>
<dbReference type="OrthoDB" id="3190590at2"/>
<dbReference type="InterPro" id="IPR007272">
    <property type="entry name" value="Sulf_transp_TsuA/YedE"/>
</dbReference>
<dbReference type="PATRIC" id="fig|2754.20.peg.2331"/>
<dbReference type="GeneID" id="90982959"/>
<reference evidence="2 3" key="1">
    <citation type="submission" date="2014-04" db="EMBL/GenBank/DDBJ databases">
        <title>Draft Genome Sequence of Synergistes jonesii.</title>
        <authorList>
            <person name="Coil D.A."/>
            <person name="Eisen J.A."/>
            <person name="Holland-Moritz H.E."/>
        </authorList>
    </citation>
    <scope>NUCLEOTIDE SEQUENCE [LARGE SCALE GENOMIC DNA]</scope>
    <source>
        <strain evidence="2 3">78-1</strain>
    </source>
</reference>
<keyword evidence="1" id="KW-1133">Transmembrane helix</keyword>
<feature type="transmembrane region" description="Helical" evidence="1">
    <location>
        <begin position="276"/>
        <end position="298"/>
    </location>
</feature>
<dbReference type="RefSeq" id="WP_037974789.1">
    <property type="nucleotide sequence ID" value="NZ_CALIAO010000012.1"/>
</dbReference>
<dbReference type="InterPro" id="IPR026366">
    <property type="entry name" value="Seleno_YedE"/>
</dbReference>
<feature type="transmembrane region" description="Helical" evidence="1">
    <location>
        <begin position="310"/>
        <end position="327"/>
    </location>
</feature>
<name>A0A073IT04_9BACT</name>
<sequence>MDKMLMSKNGPAIAGAVLGVIGALLVKFGNPGNMGFCVACFTRDIAGAFGLHRASVVQYLRPEIAGFILGAFASALAFSEYKPRGGSSPMIRFALGFFAMTGALVFLGCPWRAYLRLAGGDLNAVAGIAGLVCGIAVGVWFLYGGFSLGASRPTPKAAGFVMPLFAAAILAFLFAKPLLGPEGTGPIFFSEKGPGAAHAPALISLFAGLVVGWLAQRTRFCTIGALRDLIMVRDTHLFKGIAAFMIAAFAANLALGQFKPGFENQPVAHTMQLWNFLGMALSGLAFTLAGGCPGRMLIMSGEGDSDAGSFVLGMLVGAAFAHNFSFASSGAGIGAHGAAASIIGIVFCLIVGFAFKNKMA</sequence>
<dbReference type="eggNOG" id="COG2391">
    <property type="taxonomic scope" value="Bacteria"/>
</dbReference>
<feature type="transmembrane region" description="Helical" evidence="1">
    <location>
        <begin position="157"/>
        <end position="175"/>
    </location>
</feature>
<comment type="caution">
    <text evidence="2">The sequence shown here is derived from an EMBL/GenBank/DDBJ whole genome shotgun (WGS) entry which is preliminary data.</text>
</comment>
<protein>
    <submittedName>
        <fullName evidence="2">Membrane protein</fullName>
    </submittedName>
</protein>
<keyword evidence="1" id="KW-0472">Membrane</keyword>
<feature type="transmembrane region" description="Helical" evidence="1">
    <location>
        <begin position="64"/>
        <end position="81"/>
    </location>
</feature>
<accession>A0A073IT04</accession>
<evidence type="ECO:0000256" key="1">
    <source>
        <dbReference type="SAM" id="Phobius"/>
    </source>
</evidence>
<feature type="transmembrane region" description="Helical" evidence="1">
    <location>
        <begin position="195"/>
        <end position="215"/>
    </location>
</feature>
<feature type="transmembrane region" description="Helical" evidence="1">
    <location>
        <begin position="236"/>
        <end position="256"/>
    </location>
</feature>
<dbReference type="Proteomes" id="UP000027665">
    <property type="component" value="Unassembled WGS sequence"/>
</dbReference>
<evidence type="ECO:0000313" key="3">
    <source>
        <dbReference type="Proteomes" id="UP000027665"/>
    </source>
</evidence>
<feature type="transmembrane region" description="Helical" evidence="1">
    <location>
        <begin position="12"/>
        <end position="29"/>
    </location>
</feature>
<organism evidence="2 3">
    <name type="scientific">Synergistes jonesii</name>
    <dbReference type="NCBI Taxonomy" id="2754"/>
    <lineage>
        <taxon>Bacteria</taxon>
        <taxon>Thermotogati</taxon>
        <taxon>Synergistota</taxon>
        <taxon>Synergistia</taxon>
        <taxon>Synergistales</taxon>
        <taxon>Synergistaceae</taxon>
        <taxon>Synergistes</taxon>
    </lineage>
</organism>
<keyword evidence="3" id="KW-1185">Reference proteome</keyword>
<gene>
    <name evidence="2" type="ORF">EH55_00055</name>
</gene>
<proteinExistence type="predicted"/>
<evidence type="ECO:0000313" key="2">
    <source>
        <dbReference type="EMBL" id="KEJ92934.1"/>
    </source>
</evidence>
<dbReference type="EMBL" id="JMKI01000010">
    <property type="protein sequence ID" value="KEJ92934.1"/>
    <property type="molecule type" value="Genomic_DNA"/>
</dbReference>